<dbReference type="Gene3D" id="1.25.10.10">
    <property type="entry name" value="Leucine-rich Repeat Variant"/>
    <property type="match status" value="1"/>
</dbReference>
<dbReference type="InterPro" id="IPR000917">
    <property type="entry name" value="Sulfatase_N"/>
</dbReference>
<dbReference type="AlphaFoldDB" id="A0A518G6N7"/>
<evidence type="ECO:0000256" key="1">
    <source>
        <dbReference type="ARBA" id="ARBA00008779"/>
    </source>
</evidence>
<accession>A0A518G6N7</accession>
<organism evidence="5 6">
    <name type="scientific">Aureliella helgolandensis</name>
    <dbReference type="NCBI Taxonomy" id="2527968"/>
    <lineage>
        <taxon>Bacteria</taxon>
        <taxon>Pseudomonadati</taxon>
        <taxon>Planctomycetota</taxon>
        <taxon>Planctomycetia</taxon>
        <taxon>Pirellulales</taxon>
        <taxon>Pirellulaceae</taxon>
        <taxon>Aureliella</taxon>
    </lineage>
</organism>
<dbReference type="CDD" id="cd16027">
    <property type="entry name" value="SGSH"/>
    <property type="match status" value="1"/>
</dbReference>
<dbReference type="RefSeq" id="WP_231691163.1">
    <property type="nucleotide sequence ID" value="NZ_CP036298.1"/>
</dbReference>
<dbReference type="SUPFAM" id="SSF48371">
    <property type="entry name" value="ARM repeat"/>
    <property type="match status" value="1"/>
</dbReference>
<dbReference type="EC" id="3.1.6.1" evidence="5"/>
<protein>
    <submittedName>
        <fullName evidence="5">Arylsulfatase</fullName>
        <ecNumber evidence="5">3.1.6.1</ecNumber>
    </submittedName>
</protein>
<dbReference type="Pfam" id="PF02985">
    <property type="entry name" value="HEAT"/>
    <property type="match status" value="1"/>
</dbReference>
<evidence type="ECO:0000313" key="5">
    <source>
        <dbReference type="EMBL" id="QDV24258.1"/>
    </source>
</evidence>
<reference evidence="5 6" key="1">
    <citation type="submission" date="2019-02" db="EMBL/GenBank/DDBJ databases">
        <title>Deep-cultivation of Planctomycetes and their phenomic and genomic characterization uncovers novel biology.</title>
        <authorList>
            <person name="Wiegand S."/>
            <person name="Jogler M."/>
            <person name="Boedeker C."/>
            <person name="Pinto D."/>
            <person name="Vollmers J."/>
            <person name="Rivas-Marin E."/>
            <person name="Kohn T."/>
            <person name="Peeters S.H."/>
            <person name="Heuer A."/>
            <person name="Rast P."/>
            <person name="Oberbeckmann S."/>
            <person name="Bunk B."/>
            <person name="Jeske O."/>
            <person name="Meyerdierks A."/>
            <person name="Storesund J.E."/>
            <person name="Kallscheuer N."/>
            <person name="Luecker S."/>
            <person name="Lage O.M."/>
            <person name="Pohl T."/>
            <person name="Merkel B.J."/>
            <person name="Hornburger P."/>
            <person name="Mueller R.-W."/>
            <person name="Bruemmer F."/>
            <person name="Labrenz M."/>
            <person name="Spormann A.M."/>
            <person name="Op den Camp H."/>
            <person name="Overmann J."/>
            <person name="Amann R."/>
            <person name="Jetten M.S.M."/>
            <person name="Mascher T."/>
            <person name="Medema M.H."/>
            <person name="Devos D.P."/>
            <person name="Kaster A.-K."/>
            <person name="Ovreas L."/>
            <person name="Rohde M."/>
            <person name="Galperin M.Y."/>
            <person name="Jogler C."/>
        </authorList>
    </citation>
    <scope>NUCLEOTIDE SEQUENCE [LARGE SCALE GENOMIC DNA]</scope>
    <source>
        <strain evidence="5 6">Q31a</strain>
    </source>
</reference>
<dbReference type="InterPro" id="IPR011989">
    <property type="entry name" value="ARM-like"/>
</dbReference>
<feature type="domain" description="Sulfatase N-terminal" evidence="4">
    <location>
        <begin position="45"/>
        <end position="325"/>
    </location>
</feature>
<keyword evidence="3 5" id="KW-0378">Hydrolase</keyword>
<evidence type="ECO:0000256" key="3">
    <source>
        <dbReference type="ARBA" id="ARBA00022801"/>
    </source>
</evidence>
<dbReference type="Gene3D" id="3.40.720.10">
    <property type="entry name" value="Alkaline Phosphatase, subunit A"/>
    <property type="match status" value="1"/>
</dbReference>
<dbReference type="GO" id="GO:0004065">
    <property type="term" value="F:arylsulfatase activity"/>
    <property type="evidence" value="ECO:0007669"/>
    <property type="project" value="UniProtKB-EC"/>
</dbReference>
<dbReference type="InterPro" id="IPR050738">
    <property type="entry name" value="Sulfatase"/>
</dbReference>
<dbReference type="Pfam" id="PF00884">
    <property type="entry name" value="Sulfatase"/>
    <property type="match status" value="1"/>
</dbReference>
<keyword evidence="6" id="KW-1185">Reference proteome</keyword>
<gene>
    <name evidence="5" type="ORF">Q31a_25730</name>
</gene>
<dbReference type="InterPro" id="IPR017850">
    <property type="entry name" value="Alkaline_phosphatase_core_sf"/>
</dbReference>
<evidence type="ECO:0000313" key="6">
    <source>
        <dbReference type="Proteomes" id="UP000318017"/>
    </source>
</evidence>
<dbReference type="KEGG" id="ahel:Q31a_25730"/>
<sequence length="645" mass="72357">MTRYYSTTERFRGVLLATSISLLQCIGMPICWSSESKDATSAQRPNILWLSCEDISPHLGCYGDPHAITPNLDRLATEGVRFSHAFTTAGVCAPCRSTVITGMYQNSIGTHHMRCNAQLPEWLVPFPIRLRDAGYYCTNNRKTDYQFSQPTSKQIWDESSGGAHWQNRPAGQPFFAVFNFDGCHESGIANEDKYRRVTQQLAPQQRQDPFAFTNLPPYYPDTPIVREDWKRNYELITAMDAWAGEHIQSLKEAGEYENTIILYWSDHGIGLPRAKRWLYDSGTHIPLIVRIPQRFRVGDQGAPGTVNDELVSSVDFAPNVLNLAGLEIPPEMQGRAFLGEHLSPPRQYIHGARDRMDERYDIIRSVRTKQYRYVRNFEPLKPYYQFMNTPEQGATMKEIRRVEREETLSAAARNFSTGSKPVEELYDLDTDPHEIHNLAGLAEYRELLVQLRQECLRWQKDVGDLGLIPEAEIALRQEQAGSTYAILHGENSAEKVTRLVDIAARASDGEAALPDLLVALDSPDSAVRYWGATGVGNIGAAAAASSVELQPLLSDESPSVRIAAARALCRMGKLQPGLDQLEAELQSPFEWGRLAAAIVLDELDELARPALSALQNAKRNQPNKYIVRVANKAVNDLLQTQDEVP</sequence>
<keyword evidence="2" id="KW-0677">Repeat</keyword>
<proteinExistence type="inferred from homology"/>
<dbReference type="InterPro" id="IPR016024">
    <property type="entry name" value="ARM-type_fold"/>
</dbReference>
<evidence type="ECO:0000256" key="2">
    <source>
        <dbReference type="ARBA" id="ARBA00022737"/>
    </source>
</evidence>
<name>A0A518G6N7_9BACT</name>
<dbReference type="PANTHER" id="PTHR42693:SF53">
    <property type="entry name" value="ENDO-4-O-SULFATASE"/>
    <property type="match status" value="1"/>
</dbReference>
<dbReference type="PANTHER" id="PTHR42693">
    <property type="entry name" value="ARYLSULFATASE FAMILY MEMBER"/>
    <property type="match status" value="1"/>
</dbReference>
<dbReference type="Proteomes" id="UP000318017">
    <property type="component" value="Chromosome"/>
</dbReference>
<comment type="similarity">
    <text evidence="1">Belongs to the sulfatase family.</text>
</comment>
<dbReference type="InterPro" id="IPR000357">
    <property type="entry name" value="HEAT"/>
</dbReference>
<dbReference type="EMBL" id="CP036298">
    <property type="protein sequence ID" value="QDV24258.1"/>
    <property type="molecule type" value="Genomic_DNA"/>
</dbReference>
<dbReference type="SUPFAM" id="SSF53649">
    <property type="entry name" value="Alkaline phosphatase-like"/>
    <property type="match status" value="1"/>
</dbReference>
<evidence type="ECO:0000259" key="4">
    <source>
        <dbReference type="Pfam" id="PF00884"/>
    </source>
</evidence>